<reference evidence="10 11" key="1">
    <citation type="journal article" date="2014" name="Antonie Van Leeuwenhoek">
        <title>Fictibacillus enclensis sp. nov., isolated from marine sediment.</title>
        <authorList>
            <person name="Dastager S.G."/>
            <person name="Mawlankar R."/>
            <person name="Srinivasan K."/>
            <person name="Tang S.K."/>
            <person name="Lee J.C."/>
            <person name="Ramana V.V."/>
            <person name="Shouche Y.S."/>
        </authorList>
    </citation>
    <scope>NUCLEOTIDE SEQUENCE [LARGE SCALE GENOMIC DNA]</scope>
    <source>
        <strain evidence="10 11">NIO-1003</strain>
    </source>
</reference>
<dbReference type="Gene3D" id="3.40.50.1100">
    <property type="match status" value="2"/>
</dbReference>
<evidence type="ECO:0000313" key="11">
    <source>
        <dbReference type="Proteomes" id="UP000054099"/>
    </source>
</evidence>
<evidence type="ECO:0000256" key="2">
    <source>
        <dbReference type="ARBA" id="ARBA00001933"/>
    </source>
</evidence>
<dbReference type="NCBIfam" id="NF005680">
    <property type="entry name" value="PRK07476.1"/>
    <property type="match status" value="1"/>
</dbReference>
<organism evidence="10 11">
    <name type="scientific">Fictibacillus enclensis</name>
    <dbReference type="NCBI Taxonomy" id="1017270"/>
    <lineage>
        <taxon>Bacteria</taxon>
        <taxon>Bacillati</taxon>
        <taxon>Bacillota</taxon>
        <taxon>Bacilli</taxon>
        <taxon>Bacillales</taxon>
        <taxon>Fictibacillaceae</taxon>
        <taxon>Fictibacillus</taxon>
    </lineage>
</organism>
<evidence type="ECO:0000256" key="5">
    <source>
        <dbReference type="ARBA" id="ARBA00022898"/>
    </source>
</evidence>
<dbReference type="SUPFAM" id="SSF53686">
    <property type="entry name" value="Tryptophan synthase beta subunit-like PLP-dependent enzymes"/>
    <property type="match status" value="1"/>
</dbReference>
<keyword evidence="6 10" id="KW-0456">Lyase</keyword>
<comment type="similarity">
    <text evidence="3">Belongs to the serine/threonine dehydratase family.</text>
</comment>
<gene>
    <name evidence="10" type="primary">eutB</name>
    <name evidence="10" type="ORF">AS030_02305</name>
</gene>
<evidence type="ECO:0000256" key="6">
    <source>
        <dbReference type="ARBA" id="ARBA00023239"/>
    </source>
</evidence>
<evidence type="ECO:0000256" key="8">
    <source>
        <dbReference type="ARBA" id="ARBA00031427"/>
    </source>
</evidence>
<dbReference type="Pfam" id="PF00291">
    <property type="entry name" value="PALP"/>
    <property type="match status" value="1"/>
</dbReference>
<comment type="cofactor">
    <cofactor evidence="2">
        <name>pyridoxal 5'-phosphate</name>
        <dbReference type="ChEBI" id="CHEBI:597326"/>
    </cofactor>
</comment>
<accession>A0A0V8JC23</accession>
<dbReference type="CDD" id="cd01562">
    <property type="entry name" value="Thr-dehyd"/>
    <property type="match status" value="1"/>
</dbReference>
<dbReference type="GO" id="GO:0009097">
    <property type="term" value="P:isoleucine biosynthetic process"/>
    <property type="evidence" value="ECO:0007669"/>
    <property type="project" value="TreeGrafter"/>
</dbReference>
<dbReference type="FunFam" id="3.40.50.1100:FF:000005">
    <property type="entry name" value="Threonine dehydratase catabolic"/>
    <property type="match status" value="1"/>
</dbReference>
<comment type="caution">
    <text evidence="10">The sequence shown here is derived from an EMBL/GenBank/DDBJ whole genome shotgun (WGS) entry which is preliminary data.</text>
</comment>
<proteinExistence type="inferred from homology"/>
<dbReference type="InterPro" id="IPR050147">
    <property type="entry name" value="Ser/Thr_Dehydratase"/>
</dbReference>
<evidence type="ECO:0000313" key="10">
    <source>
        <dbReference type="EMBL" id="KSU84408.1"/>
    </source>
</evidence>
<dbReference type="PANTHER" id="PTHR48078">
    <property type="entry name" value="THREONINE DEHYDRATASE, MITOCHONDRIAL-RELATED"/>
    <property type="match status" value="1"/>
</dbReference>
<feature type="domain" description="Tryptophan synthase beta chain-like PALP" evidence="9">
    <location>
        <begin position="22"/>
        <end position="311"/>
    </location>
</feature>
<dbReference type="EMBL" id="LNQN01000001">
    <property type="protein sequence ID" value="KSU84408.1"/>
    <property type="molecule type" value="Genomic_DNA"/>
</dbReference>
<evidence type="ECO:0000256" key="1">
    <source>
        <dbReference type="ARBA" id="ARBA00001274"/>
    </source>
</evidence>
<evidence type="ECO:0000259" key="9">
    <source>
        <dbReference type="Pfam" id="PF00291"/>
    </source>
</evidence>
<evidence type="ECO:0000256" key="7">
    <source>
        <dbReference type="ARBA" id="ARBA00025527"/>
    </source>
</evidence>
<dbReference type="InterPro" id="IPR001926">
    <property type="entry name" value="TrpB-like_PALP"/>
</dbReference>
<evidence type="ECO:0000256" key="3">
    <source>
        <dbReference type="ARBA" id="ARBA00010869"/>
    </source>
</evidence>
<dbReference type="OrthoDB" id="9811476at2"/>
<comment type="catalytic activity">
    <reaction evidence="1">
        <text>L-threonine = 2-oxobutanoate + NH4(+)</text>
        <dbReference type="Rhea" id="RHEA:22108"/>
        <dbReference type="ChEBI" id="CHEBI:16763"/>
        <dbReference type="ChEBI" id="CHEBI:28938"/>
        <dbReference type="ChEBI" id="CHEBI:57926"/>
        <dbReference type="EC" id="4.3.1.19"/>
    </reaction>
</comment>
<dbReference type="Proteomes" id="UP000054099">
    <property type="component" value="Unassembled WGS sequence"/>
</dbReference>
<name>A0A0V8JC23_9BACL</name>
<dbReference type="EC" id="4.3.1.19" evidence="4"/>
<comment type="function">
    <text evidence="7">Catalyzes the anaerobic formation of alpha-ketobutyrate and ammonia from threonine in a two-step reaction. The first step involved a dehydration of threonine and a production of enamine intermediates (aminocrotonate), which tautomerizes to its imine form (iminobutyrate). Both intermediates are unstable and short-lived. The second step is the nonenzymatic hydrolysis of the enamine/imine intermediates to form 2-ketobutyrate and free ammonia. In the low water environment of the cell, the second step is accelerated by RidA.</text>
</comment>
<protein>
    <recommendedName>
        <fullName evidence="4">threonine ammonia-lyase</fullName>
        <ecNumber evidence="4">4.3.1.19</ecNumber>
    </recommendedName>
    <alternativeName>
        <fullName evidence="8">Threonine deaminase</fullName>
    </alternativeName>
</protein>
<dbReference type="AlphaFoldDB" id="A0A0V8JC23"/>
<evidence type="ECO:0000256" key="4">
    <source>
        <dbReference type="ARBA" id="ARBA00012096"/>
    </source>
</evidence>
<keyword evidence="11" id="KW-1185">Reference proteome</keyword>
<dbReference type="GO" id="GO:0006565">
    <property type="term" value="P:L-serine catabolic process"/>
    <property type="evidence" value="ECO:0007669"/>
    <property type="project" value="TreeGrafter"/>
</dbReference>
<dbReference type="RefSeq" id="WP_061967931.1">
    <property type="nucleotide sequence ID" value="NZ_FMAV01000001.1"/>
</dbReference>
<dbReference type="PANTHER" id="PTHR48078:SF6">
    <property type="entry name" value="L-THREONINE DEHYDRATASE CATABOLIC TDCB"/>
    <property type="match status" value="1"/>
</dbReference>
<keyword evidence="5" id="KW-0663">Pyridoxal phosphate</keyword>
<sequence length="329" mass="35608">MKELKTNVTIQNVWEARKRMSSIISKTPAVESFILSEKVGRPVYLKLETVHDTGAFKVRGAANKILSLTEEERKRGVATYSTGNHGMAVAYVAKKLGIKATVCISNRVPKAKVDSLKRLGAFIEFCGESQDEAGERCLVLERKHGLTVIEPFDDPEVIAGQGTIGLELLEDIPALKDVVVPLSGGGLLSGIGMALKTNDPSIGITGVSMVESAVMYESLRAGKPIKMPEKDTLADSLLGGIGMDNRYTFDMVQKYMDRAVLIPEDEIAQSMAFMIDHHRMILEGAAATGIAALLGNHIEYKDGAIAVIITGHNVDLTVVQRILNTYNPA</sequence>
<dbReference type="InterPro" id="IPR036052">
    <property type="entry name" value="TrpB-like_PALP_sf"/>
</dbReference>
<dbReference type="GO" id="GO:0006567">
    <property type="term" value="P:L-threonine catabolic process"/>
    <property type="evidence" value="ECO:0007669"/>
    <property type="project" value="TreeGrafter"/>
</dbReference>
<dbReference type="GO" id="GO:0003941">
    <property type="term" value="F:L-serine ammonia-lyase activity"/>
    <property type="evidence" value="ECO:0007669"/>
    <property type="project" value="TreeGrafter"/>
</dbReference>
<dbReference type="GO" id="GO:0004794">
    <property type="term" value="F:threonine deaminase activity"/>
    <property type="evidence" value="ECO:0007669"/>
    <property type="project" value="UniProtKB-EC"/>
</dbReference>